<protein>
    <recommendedName>
        <fullName evidence="4">Lipoprotein</fullName>
    </recommendedName>
</protein>
<accession>A0A4U1BQV5</accession>
<evidence type="ECO:0000313" key="2">
    <source>
        <dbReference type="EMBL" id="TKB57451.1"/>
    </source>
</evidence>
<dbReference type="OrthoDB" id="6238758at2"/>
<gene>
    <name evidence="2" type="ORF">FCL42_04040</name>
</gene>
<dbReference type="EMBL" id="SWCJ01000002">
    <property type="protein sequence ID" value="TKB57451.1"/>
    <property type="molecule type" value="Genomic_DNA"/>
</dbReference>
<dbReference type="RefSeq" id="WP_136862096.1">
    <property type="nucleotide sequence ID" value="NZ_SWCJ01000002.1"/>
</dbReference>
<evidence type="ECO:0008006" key="4">
    <source>
        <dbReference type="Google" id="ProtNLM"/>
    </source>
</evidence>
<organism evidence="2 3">
    <name type="scientific">Ferrimonas aestuarii</name>
    <dbReference type="NCBI Taxonomy" id="2569539"/>
    <lineage>
        <taxon>Bacteria</taxon>
        <taxon>Pseudomonadati</taxon>
        <taxon>Pseudomonadota</taxon>
        <taxon>Gammaproteobacteria</taxon>
        <taxon>Alteromonadales</taxon>
        <taxon>Ferrimonadaceae</taxon>
        <taxon>Ferrimonas</taxon>
    </lineage>
</organism>
<dbReference type="Proteomes" id="UP000305675">
    <property type="component" value="Unassembled WGS sequence"/>
</dbReference>
<keyword evidence="1" id="KW-0732">Signal</keyword>
<sequence>MSRNLAVLALFSVVGLTACNADNTEKQTNLCDFSQGSCQQKIMGESVSLSLFPKNAPAETPLNLSLAFPDDWTLNSAQVSGRDMFMGIIPVKFSTDGKAELIYGSCASDYMVWRLDLRFEDASGKMHIVDFDWLADH</sequence>
<name>A0A4U1BQV5_9GAMM</name>
<reference evidence="2 3" key="1">
    <citation type="submission" date="2019-04" db="EMBL/GenBank/DDBJ databases">
        <authorList>
            <person name="Hwang J.C."/>
        </authorList>
    </citation>
    <scope>NUCLEOTIDE SEQUENCE [LARGE SCALE GENOMIC DNA]</scope>
    <source>
        <strain evidence="2 3">IMCC35002</strain>
    </source>
</reference>
<feature type="chain" id="PRO_5020673277" description="Lipoprotein" evidence="1">
    <location>
        <begin position="21"/>
        <end position="137"/>
    </location>
</feature>
<feature type="signal peptide" evidence="1">
    <location>
        <begin position="1"/>
        <end position="20"/>
    </location>
</feature>
<proteinExistence type="predicted"/>
<comment type="caution">
    <text evidence="2">The sequence shown here is derived from an EMBL/GenBank/DDBJ whole genome shotgun (WGS) entry which is preliminary data.</text>
</comment>
<dbReference type="AlphaFoldDB" id="A0A4U1BQV5"/>
<evidence type="ECO:0000256" key="1">
    <source>
        <dbReference type="SAM" id="SignalP"/>
    </source>
</evidence>
<evidence type="ECO:0000313" key="3">
    <source>
        <dbReference type="Proteomes" id="UP000305675"/>
    </source>
</evidence>
<keyword evidence="3" id="KW-1185">Reference proteome</keyword>
<dbReference type="PROSITE" id="PS51257">
    <property type="entry name" value="PROKAR_LIPOPROTEIN"/>
    <property type="match status" value="1"/>
</dbReference>